<dbReference type="Proteomes" id="UP001497535">
    <property type="component" value="Unassembled WGS sequence"/>
</dbReference>
<evidence type="ECO:0000313" key="1">
    <source>
        <dbReference type="EMBL" id="CAK5089760.1"/>
    </source>
</evidence>
<proteinExistence type="predicted"/>
<accession>A0ACB1AE57</accession>
<gene>
    <name evidence="1" type="ORF">MENTE1834_LOCUS37498</name>
</gene>
<dbReference type="EMBL" id="CAVMJV010000079">
    <property type="protein sequence ID" value="CAK5089760.1"/>
    <property type="molecule type" value="Genomic_DNA"/>
</dbReference>
<keyword evidence="2" id="KW-1185">Reference proteome</keyword>
<reference evidence="1" key="1">
    <citation type="submission" date="2023-11" db="EMBL/GenBank/DDBJ databases">
        <authorList>
            <person name="Poullet M."/>
        </authorList>
    </citation>
    <scope>NUCLEOTIDE SEQUENCE</scope>
    <source>
        <strain evidence="1">E1834</strain>
    </source>
</reference>
<organism evidence="1 2">
    <name type="scientific">Meloidogyne enterolobii</name>
    <name type="common">Root-knot nematode worm</name>
    <name type="synonym">Meloidogyne mayaguensis</name>
    <dbReference type="NCBI Taxonomy" id="390850"/>
    <lineage>
        <taxon>Eukaryota</taxon>
        <taxon>Metazoa</taxon>
        <taxon>Ecdysozoa</taxon>
        <taxon>Nematoda</taxon>
        <taxon>Chromadorea</taxon>
        <taxon>Rhabditida</taxon>
        <taxon>Tylenchina</taxon>
        <taxon>Tylenchomorpha</taxon>
        <taxon>Tylenchoidea</taxon>
        <taxon>Meloidogynidae</taxon>
        <taxon>Meloidogyninae</taxon>
        <taxon>Meloidogyne</taxon>
    </lineage>
</organism>
<evidence type="ECO:0000313" key="2">
    <source>
        <dbReference type="Proteomes" id="UP001497535"/>
    </source>
</evidence>
<comment type="caution">
    <text evidence="1">The sequence shown here is derived from an EMBL/GenBank/DDBJ whole genome shotgun (WGS) entry which is preliminary data.</text>
</comment>
<sequence length="63" mass="7462">MKIILEGLVEFRPGFWLWSALLQPFYYFFLNAFVGRLPIIKRRPTLVPKGNLAKKRMHPFGLQ</sequence>
<protein>
    <submittedName>
        <fullName evidence="1">Uncharacterized protein</fullName>
    </submittedName>
</protein>
<name>A0ACB1AE57_MELEN</name>